<dbReference type="EMBL" id="FQ311868">
    <property type="protein sequence ID" value="CBS85620.1"/>
    <property type="molecule type" value="Genomic_DNA"/>
</dbReference>
<name>G7Z851_AZOL4</name>
<dbReference type="KEGG" id="ali:AZOLI_0211"/>
<dbReference type="STRING" id="862719.AZOLI_0211"/>
<reference evidence="2" key="1">
    <citation type="journal article" date="2011" name="PLoS Genet.">
        <title>Azospirillum genomes reveal transition of bacteria from aquatic to terrestrial environments.</title>
        <authorList>
            <person name="Wisniewski-Dye F."/>
            <person name="Borziak K."/>
            <person name="Khalsa-Moyers G."/>
            <person name="Alexandre G."/>
            <person name="Sukharnikov L.O."/>
            <person name="Wuichet K."/>
            <person name="Hurst G.B."/>
            <person name="McDonald W.H."/>
            <person name="Robertson J.S."/>
            <person name="Barbe V."/>
            <person name="Calteau A."/>
            <person name="Rouy Z."/>
            <person name="Mangenot S."/>
            <person name="Prigent-Combaret C."/>
            <person name="Normand P."/>
            <person name="Boyer M."/>
            <person name="Siguier P."/>
            <person name="Dessaux Y."/>
            <person name="Elmerich C."/>
            <person name="Condemine G."/>
            <person name="Krishnen G."/>
            <person name="Kennedy I."/>
            <person name="Paterson A.H."/>
            <person name="Gonzalez V."/>
            <person name="Mavingui P."/>
            <person name="Zhulin I.B."/>
        </authorList>
    </citation>
    <scope>NUCLEOTIDE SEQUENCE [LARGE SCALE GENOMIC DNA]</scope>
    <source>
        <strain evidence="2">4B</strain>
    </source>
</reference>
<sequence>MQTKCYLIPRYADVAPHQFEIRGTANTAVAVHSAALLHFAVRFLPRLKAAPNWAAAFFLPEPPASPLLRPSSRQPL</sequence>
<evidence type="ECO:0000313" key="2">
    <source>
        <dbReference type="Proteomes" id="UP000005667"/>
    </source>
</evidence>
<gene>
    <name evidence="1" type="ordered locus">AZOLI_0211</name>
</gene>
<accession>G7Z851</accession>
<dbReference type="AlphaFoldDB" id="G7Z851"/>
<dbReference type="Proteomes" id="UP000005667">
    <property type="component" value="Chromosome"/>
</dbReference>
<keyword evidence="2" id="KW-1185">Reference proteome</keyword>
<proteinExistence type="predicted"/>
<dbReference type="HOGENOM" id="CLU_2646691_0_0_5"/>
<evidence type="ECO:0000313" key="1">
    <source>
        <dbReference type="EMBL" id="CBS85620.1"/>
    </source>
</evidence>
<organism evidence="1 2">
    <name type="scientific">Azospirillum lipoferum (strain 4B)</name>
    <dbReference type="NCBI Taxonomy" id="862719"/>
    <lineage>
        <taxon>Bacteria</taxon>
        <taxon>Pseudomonadati</taxon>
        <taxon>Pseudomonadota</taxon>
        <taxon>Alphaproteobacteria</taxon>
        <taxon>Rhodospirillales</taxon>
        <taxon>Azospirillaceae</taxon>
        <taxon>Azospirillum</taxon>
    </lineage>
</organism>
<protein>
    <submittedName>
        <fullName evidence="1">Uncharacterized protein</fullName>
    </submittedName>
</protein>